<dbReference type="Gene3D" id="3.90.1800.10">
    <property type="entry name" value="RNA polymerase alpha subunit dimerisation domain"/>
    <property type="match status" value="1"/>
</dbReference>
<dbReference type="GO" id="GO:0003899">
    <property type="term" value="F:DNA-directed RNA polymerase activity"/>
    <property type="evidence" value="ECO:0007669"/>
    <property type="project" value="UniProtKB-EC"/>
</dbReference>
<keyword evidence="5" id="KW-0804">Transcription</keyword>
<dbReference type="InterPro" id="IPR037033">
    <property type="entry name" value="DNA-dir_RNAP_su2_hyb_sf"/>
</dbReference>
<evidence type="ECO:0000256" key="5">
    <source>
        <dbReference type="ARBA" id="ARBA00023163"/>
    </source>
</evidence>
<feature type="domain" description="DNA-directed RNA polymerase subunit 2 hybrid-binding" evidence="6">
    <location>
        <begin position="1"/>
        <end position="104"/>
    </location>
</feature>
<dbReference type="EMBL" id="MEWA01000022">
    <property type="protein sequence ID" value="OGC69349.1"/>
    <property type="molecule type" value="Genomic_DNA"/>
</dbReference>
<dbReference type="GO" id="GO:0003677">
    <property type="term" value="F:DNA binding"/>
    <property type="evidence" value="ECO:0007669"/>
    <property type="project" value="InterPro"/>
</dbReference>
<dbReference type="GO" id="GO:0000428">
    <property type="term" value="C:DNA-directed RNA polymerase complex"/>
    <property type="evidence" value="ECO:0007669"/>
    <property type="project" value="UniProtKB-KW"/>
</dbReference>
<name>A0A1F4WIZ8_UNCKA</name>
<keyword evidence="3" id="KW-0808">Transferase</keyword>
<dbReference type="Pfam" id="PF04560">
    <property type="entry name" value="RNA_pol_Rpb2_7"/>
    <property type="match status" value="1"/>
</dbReference>
<keyword evidence="2" id="KW-0240">DNA-directed RNA polymerase</keyword>
<dbReference type="PANTHER" id="PTHR20856">
    <property type="entry name" value="DNA-DIRECTED RNA POLYMERASE I SUBUNIT 2"/>
    <property type="match status" value="1"/>
</dbReference>
<dbReference type="Pfam" id="PF00562">
    <property type="entry name" value="RNA_pol_Rpb2_6"/>
    <property type="match status" value="1"/>
</dbReference>
<dbReference type="Gene3D" id="2.40.270.10">
    <property type="entry name" value="DNA-directed RNA polymerase, subunit 2, domain 6"/>
    <property type="match status" value="1"/>
</dbReference>
<dbReference type="Proteomes" id="UP000179113">
    <property type="component" value="Unassembled WGS sequence"/>
</dbReference>
<evidence type="ECO:0000256" key="3">
    <source>
        <dbReference type="ARBA" id="ARBA00022679"/>
    </source>
</evidence>
<accession>A0A1F4WIZ8</accession>
<sequence>MNVGQILEASLGLSGVRMNRYYEVPSLQEIPEDLIVEELKKADLPVSGKMKLIDGRTGEFFHEEIVVGNTYILKLIHMSEEKMHARSTGPYALITQQPLGGKAQFGGQRFGEMEVWALEAYGSAKILQEMLTIKSDDMLGRTQAYSAMVQGKTIPDSTIPETFKLLVRKLNALGLSMEVLTSEAEEAPAEVKETATDLIAEGVEPGEQIYEEGALSEVEDLETKE</sequence>
<protein>
    <recommendedName>
        <fullName evidence="1">DNA-directed RNA polymerase</fullName>
        <ecNumber evidence="1">2.7.7.6</ecNumber>
    </recommendedName>
</protein>
<evidence type="ECO:0000313" key="9">
    <source>
        <dbReference type="Proteomes" id="UP000179113"/>
    </source>
</evidence>
<proteinExistence type="predicted"/>
<reference evidence="8 9" key="1">
    <citation type="journal article" date="2016" name="Nat. Commun.">
        <title>Thousands of microbial genomes shed light on interconnected biogeochemical processes in an aquifer system.</title>
        <authorList>
            <person name="Anantharaman K."/>
            <person name="Brown C.T."/>
            <person name="Hug L.A."/>
            <person name="Sharon I."/>
            <person name="Castelle C.J."/>
            <person name="Probst A.J."/>
            <person name="Thomas B.C."/>
            <person name="Singh A."/>
            <person name="Wilkins M.J."/>
            <person name="Karaoz U."/>
            <person name="Brodie E.L."/>
            <person name="Williams K.H."/>
            <person name="Hubbard S.S."/>
            <person name="Banfield J.F."/>
        </authorList>
    </citation>
    <scope>NUCLEOTIDE SEQUENCE [LARGE SCALE GENOMIC DNA]</scope>
</reference>
<dbReference type="GO" id="GO:0032549">
    <property type="term" value="F:ribonucleoside binding"/>
    <property type="evidence" value="ECO:0007669"/>
    <property type="project" value="InterPro"/>
</dbReference>
<evidence type="ECO:0000256" key="4">
    <source>
        <dbReference type="ARBA" id="ARBA00022695"/>
    </source>
</evidence>
<dbReference type="GO" id="GO:0006351">
    <property type="term" value="P:DNA-templated transcription"/>
    <property type="evidence" value="ECO:0007669"/>
    <property type="project" value="InterPro"/>
</dbReference>
<comment type="caution">
    <text evidence="8">The sequence shown here is derived from an EMBL/GenBank/DDBJ whole genome shotgun (WGS) entry which is preliminary data.</text>
</comment>
<evidence type="ECO:0000259" key="7">
    <source>
        <dbReference type="Pfam" id="PF04560"/>
    </source>
</evidence>
<dbReference type="EC" id="2.7.7.6" evidence="1"/>
<dbReference type="InterPro" id="IPR015712">
    <property type="entry name" value="DNA-dir_RNA_pol_su2"/>
</dbReference>
<evidence type="ECO:0000313" key="8">
    <source>
        <dbReference type="EMBL" id="OGC69349.1"/>
    </source>
</evidence>
<evidence type="ECO:0000256" key="1">
    <source>
        <dbReference type="ARBA" id="ARBA00012418"/>
    </source>
</evidence>
<dbReference type="InterPro" id="IPR007120">
    <property type="entry name" value="DNA-dir_RNAP_su2_dom"/>
</dbReference>
<gene>
    <name evidence="8" type="ORF">A2415_04405</name>
</gene>
<dbReference type="AlphaFoldDB" id="A0A1F4WIZ8"/>
<evidence type="ECO:0000256" key="2">
    <source>
        <dbReference type="ARBA" id="ARBA00022478"/>
    </source>
</evidence>
<organism evidence="8 9">
    <name type="scientific">candidate division WWE3 bacterium RIFOXYC1_FULL_39_7</name>
    <dbReference type="NCBI Taxonomy" id="1802643"/>
    <lineage>
        <taxon>Bacteria</taxon>
        <taxon>Katanobacteria</taxon>
    </lineage>
</organism>
<dbReference type="InterPro" id="IPR007641">
    <property type="entry name" value="RNA_pol_Rpb2_7"/>
</dbReference>
<feature type="domain" description="RNA polymerase Rpb2" evidence="7">
    <location>
        <begin position="106"/>
        <end position="181"/>
    </location>
</feature>
<dbReference type="SUPFAM" id="SSF64484">
    <property type="entry name" value="beta and beta-prime subunits of DNA dependent RNA-polymerase"/>
    <property type="match status" value="1"/>
</dbReference>
<keyword evidence="4" id="KW-0548">Nucleotidyltransferase</keyword>
<evidence type="ECO:0000259" key="6">
    <source>
        <dbReference type="Pfam" id="PF00562"/>
    </source>
</evidence>